<dbReference type="Proteomes" id="UP000499080">
    <property type="component" value="Unassembled WGS sequence"/>
</dbReference>
<dbReference type="EMBL" id="BGPR01000123">
    <property type="protein sequence ID" value="GBL96749.1"/>
    <property type="molecule type" value="Genomic_DNA"/>
</dbReference>
<protein>
    <submittedName>
        <fullName evidence="1">Uncharacterized protein</fullName>
    </submittedName>
</protein>
<reference evidence="1 2" key="1">
    <citation type="journal article" date="2019" name="Sci. Rep.">
        <title>Orb-weaving spider Araneus ventricosus genome elucidates the spidroin gene catalogue.</title>
        <authorList>
            <person name="Kono N."/>
            <person name="Nakamura H."/>
            <person name="Ohtoshi R."/>
            <person name="Moran D.A.P."/>
            <person name="Shinohara A."/>
            <person name="Yoshida Y."/>
            <person name="Fujiwara M."/>
            <person name="Mori M."/>
            <person name="Tomita M."/>
            <person name="Arakawa K."/>
        </authorList>
    </citation>
    <scope>NUCLEOTIDE SEQUENCE [LARGE SCALE GENOMIC DNA]</scope>
</reference>
<keyword evidence="2" id="KW-1185">Reference proteome</keyword>
<dbReference type="AlphaFoldDB" id="A0A4Y2BY74"/>
<comment type="caution">
    <text evidence="1">The sequence shown here is derived from an EMBL/GenBank/DDBJ whole genome shotgun (WGS) entry which is preliminary data.</text>
</comment>
<organism evidence="1 2">
    <name type="scientific">Araneus ventricosus</name>
    <name type="common">Orbweaver spider</name>
    <name type="synonym">Epeira ventricosa</name>
    <dbReference type="NCBI Taxonomy" id="182803"/>
    <lineage>
        <taxon>Eukaryota</taxon>
        <taxon>Metazoa</taxon>
        <taxon>Ecdysozoa</taxon>
        <taxon>Arthropoda</taxon>
        <taxon>Chelicerata</taxon>
        <taxon>Arachnida</taxon>
        <taxon>Araneae</taxon>
        <taxon>Araneomorphae</taxon>
        <taxon>Entelegynae</taxon>
        <taxon>Araneoidea</taxon>
        <taxon>Araneidae</taxon>
        <taxon>Araneus</taxon>
    </lineage>
</organism>
<gene>
    <name evidence="1" type="ORF">AVEN_111878_1</name>
</gene>
<proteinExistence type="predicted"/>
<evidence type="ECO:0000313" key="2">
    <source>
        <dbReference type="Proteomes" id="UP000499080"/>
    </source>
</evidence>
<evidence type="ECO:0000313" key="1">
    <source>
        <dbReference type="EMBL" id="GBL96749.1"/>
    </source>
</evidence>
<accession>A0A4Y2BY74</accession>
<sequence>MHLILELVGQRGEIQNAYSILINMQRNIIENEPVNEKVDGRTLPLIYLKGVECGGLVSSRLRGWRVIDSKPDSIEEPLCKRVWCTLIPSEPNVLSMVRCGSRKRGYRLRHLTTVQNRNVRPNISLVLLQTREVNITKLILRVC</sequence>
<name>A0A4Y2BY74_ARAVE</name>